<organism evidence="1 2">
    <name type="scientific">Rhodohalobacter sulfatireducens</name>
    <dbReference type="NCBI Taxonomy" id="2911366"/>
    <lineage>
        <taxon>Bacteria</taxon>
        <taxon>Pseudomonadati</taxon>
        <taxon>Balneolota</taxon>
        <taxon>Balneolia</taxon>
        <taxon>Balneolales</taxon>
        <taxon>Balneolaceae</taxon>
        <taxon>Rhodohalobacter</taxon>
    </lineage>
</organism>
<keyword evidence="2" id="KW-1185">Reference proteome</keyword>
<accession>A0ABS9KD94</accession>
<dbReference type="Proteomes" id="UP001165366">
    <property type="component" value="Unassembled WGS sequence"/>
</dbReference>
<dbReference type="RefSeq" id="WP_237853782.1">
    <property type="nucleotide sequence ID" value="NZ_JAKLWS010000010.1"/>
</dbReference>
<proteinExistence type="predicted"/>
<evidence type="ECO:0000313" key="2">
    <source>
        <dbReference type="Proteomes" id="UP001165366"/>
    </source>
</evidence>
<evidence type="ECO:0000313" key="1">
    <source>
        <dbReference type="EMBL" id="MCG2588819.1"/>
    </source>
</evidence>
<reference evidence="1" key="1">
    <citation type="submission" date="2022-01" db="EMBL/GenBank/DDBJ databases">
        <authorList>
            <person name="Wang Y."/>
        </authorList>
    </citation>
    <scope>NUCLEOTIDE SEQUENCE</scope>
    <source>
        <strain evidence="1">WB101</strain>
    </source>
</reference>
<comment type="caution">
    <text evidence="1">The sequence shown here is derived from an EMBL/GenBank/DDBJ whole genome shotgun (WGS) entry which is preliminary data.</text>
</comment>
<protein>
    <submittedName>
        <fullName evidence="1">Uncharacterized protein</fullName>
    </submittedName>
</protein>
<sequence length="63" mass="7472">MSLTQRRSVWELDALTKPHHYPGDYICGHPFFENLQDASDHKIYSEELFPGFDALFIQRRYSP</sequence>
<name>A0ABS9KD94_9BACT</name>
<reference evidence="1" key="2">
    <citation type="submission" date="2024-05" db="EMBL/GenBank/DDBJ databases">
        <title>Rhodohalobacter halophilus gen. nov., sp. nov., a moderately halophilic member of the family Balneolaceae.</title>
        <authorList>
            <person name="Xia J."/>
        </authorList>
    </citation>
    <scope>NUCLEOTIDE SEQUENCE</scope>
    <source>
        <strain evidence="1">WB101</strain>
    </source>
</reference>
<dbReference type="EMBL" id="JAKLWS010000010">
    <property type="protein sequence ID" value="MCG2588819.1"/>
    <property type="molecule type" value="Genomic_DNA"/>
</dbReference>
<gene>
    <name evidence="1" type="ORF">L6773_09595</name>
</gene>